<dbReference type="SUPFAM" id="SSF56801">
    <property type="entry name" value="Acetyl-CoA synthetase-like"/>
    <property type="match status" value="1"/>
</dbReference>
<dbReference type="Pfam" id="PF13193">
    <property type="entry name" value="AMP-binding_C"/>
    <property type="match status" value="1"/>
</dbReference>
<dbReference type="InterPro" id="IPR025110">
    <property type="entry name" value="AMP-bd_C"/>
</dbReference>
<evidence type="ECO:0000313" key="4">
    <source>
        <dbReference type="Proteomes" id="UP000440096"/>
    </source>
</evidence>
<accession>A0A6N7YLL0</accession>
<dbReference type="InterPro" id="IPR045851">
    <property type="entry name" value="AMP-bd_C_sf"/>
</dbReference>
<comment type="caution">
    <text evidence="3">The sequence shown here is derived from an EMBL/GenBank/DDBJ whole genome shotgun (WGS) entry which is preliminary data.</text>
</comment>
<dbReference type="PANTHER" id="PTHR43767:SF1">
    <property type="entry name" value="NONRIBOSOMAL PEPTIDE SYNTHASE PES1 (EUROFUNG)-RELATED"/>
    <property type="match status" value="1"/>
</dbReference>
<dbReference type="PANTHER" id="PTHR43767">
    <property type="entry name" value="LONG-CHAIN-FATTY-ACID--COA LIGASE"/>
    <property type="match status" value="1"/>
</dbReference>
<dbReference type="InterPro" id="IPR050237">
    <property type="entry name" value="ATP-dep_AMP-bd_enzyme"/>
</dbReference>
<proteinExistence type="predicted"/>
<dbReference type="InterPro" id="IPR000873">
    <property type="entry name" value="AMP-dep_synth/lig_dom"/>
</dbReference>
<dbReference type="Pfam" id="PF00501">
    <property type="entry name" value="AMP-binding"/>
    <property type="match status" value="1"/>
</dbReference>
<protein>
    <submittedName>
        <fullName evidence="3">AMP-binding protein</fullName>
    </submittedName>
</protein>
<keyword evidence="4" id="KW-1185">Reference proteome</keyword>
<organism evidence="3 4">
    <name type="scientific">Amycolatopsis pithecellobii</name>
    <dbReference type="NCBI Taxonomy" id="664692"/>
    <lineage>
        <taxon>Bacteria</taxon>
        <taxon>Bacillati</taxon>
        <taxon>Actinomycetota</taxon>
        <taxon>Actinomycetes</taxon>
        <taxon>Pseudonocardiales</taxon>
        <taxon>Pseudonocardiaceae</taxon>
        <taxon>Amycolatopsis</taxon>
    </lineage>
</organism>
<dbReference type="RefSeq" id="WP_154755174.1">
    <property type="nucleotide sequence ID" value="NZ_WMBA01000003.1"/>
</dbReference>
<dbReference type="InterPro" id="IPR042099">
    <property type="entry name" value="ANL_N_sf"/>
</dbReference>
<evidence type="ECO:0000313" key="3">
    <source>
        <dbReference type="EMBL" id="MTD52912.1"/>
    </source>
</evidence>
<dbReference type="PROSITE" id="PS00455">
    <property type="entry name" value="AMP_BINDING"/>
    <property type="match status" value="1"/>
</dbReference>
<dbReference type="Proteomes" id="UP000440096">
    <property type="component" value="Unassembled WGS sequence"/>
</dbReference>
<dbReference type="Gene3D" id="3.40.50.12780">
    <property type="entry name" value="N-terminal domain of ligase-like"/>
    <property type="match status" value="1"/>
</dbReference>
<dbReference type="AlphaFoldDB" id="A0A6N7YLL0"/>
<dbReference type="GO" id="GO:0016878">
    <property type="term" value="F:acid-thiol ligase activity"/>
    <property type="evidence" value="ECO:0007669"/>
    <property type="project" value="UniProtKB-ARBA"/>
</dbReference>
<gene>
    <name evidence="3" type="ORF">GKO32_02825</name>
</gene>
<dbReference type="InterPro" id="IPR020845">
    <property type="entry name" value="AMP-binding_CS"/>
</dbReference>
<evidence type="ECO:0000259" key="2">
    <source>
        <dbReference type="Pfam" id="PF13193"/>
    </source>
</evidence>
<dbReference type="OrthoDB" id="2579187at2"/>
<name>A0A6N7YLL0_9PSEU</name>
<dbReference type="EMBL" id="WMBA01000003">
    <property type="protein sequence ID" value="MTD52912.1"/>
    <property type="molecule type" value="Genomic_DNA"/>
</dbReference>
<evidence type="ECO:0000259" key="1">
    <source>
        <dbReference type="Pfam" id="PF00501"/>
    </source>
</evidence>
<dbReference type="Gene3D" id="3.30.300.30">
    <property type="match status" value="1"/>
</dbReference>
<feature type="domain" description="AMP-binding enzyme C-terminal" evidence="2">
    <location>
        <begin position="427"/>
        <end position="502"/>
    </location>
</feature>
<reference evidence="3 4" key="1">
    <citation type="submission" date="2019-11" db="EMBL/GenBank/DDBJ databases">
        <title>Draft genome of Amycolatopsis RM579.</title>
        <authorList>
            <person name="Duangmal K."/>
            <person name="Mingma R."/>
        </authorList>
    </citation>
    <scope>NUCLEOTIDE SEQUENCE [LARGE SCALE GENOMIC DNA]</scope>
    <source>
        <strain evidence="3 4">RM579</strain>
    </source>
</reference>
<sequence>MDLTEASVLGALDHWASTTPENAFIQWKNEPAQTYGEFHKRTRRLAGGLRELGVSAGDTVLVMLPNGLEIVHAWLACNALGAVEVPVNTFLRGVFLEHILEDSQASVMIVDAASLPHLASVELPKRLRTLVVVGEEAPAVVGHASVVAYDTVLASAPIASLRKAEFSDLSAIFYTSGTTGPAKGIMFTYGQGCVAARNYLRAAGAGHDDVFFCCMPLFHSNAQILQIGAPLMAGARISIWPEFSASQWLNQVRSVGATVSNMLGVMTEFVHRQPVRDDDADNPLRVLQTVPAPATIVGDFERRFGVTCIDGYGLTDAGMVAFRRHDEPLVPGSSGRPVDDFEVVIADPDTDVPLPAGTVGEILIRPRVPFGFMRGYWRRPEVTVKAWRNLWFHTGDAGMIDEDGNLYFRDRMGDSIRVRGENISSSEIEAVLNAHPSVGQCAAVAVPAEVGDYDILIAVVPAPGASIDPSALLRHCEGRMPYYAVPRYVDIVPSLPMTATQKVRKVELRQRGMSPSTWDRLKEGYSVSRA</sequence>
<feature type="domain" description="AMP-dependent synthetase/ligase" evidence="1">
    <location>
        <begin position="13"/>
        <end position="377"/>
    </location>
</feature>